<dbReference type="EMBL" id="PUIA01000064">
    <property type="protein sequence ID" value="PQO26775.1"/>
    <property type="molecule type" value="Genomic_DNA"/>
</dbReference>
<dbReference type="Pfam" id="PF00239">
    <property type="entry name" value="Resolvase"/>
    <property type="match status" value="1"/>
</dbReference>
<dbReference type="GO" id="GO:0000150">
    <property type="term" value="F:DNA strand exchange activity"/>
    <property type="evidence" value="ECO:0007669"/>
    <property type="project" value="InterPro"/>
</dbReference>
<proteinExistence type="predicted"/>
<dbReference type="AlphaFoldDB" id="A0A2S8F3N8"/>
<dbReference type="InterPro" id="IPR036162">
    <property type="entry name" value="Resolvase-like_N_sf"/>
</dbReference>
<evidence type="ECO:0000313" key="3">
    <source>
        <dbReference type="EMBL" id="PQO26775.1"/>
    </source>
</evidence>
<sequence>MSMVNGGSPNWTFGRSDDSCATRCHGSFDRMHRSRLPNEKRRAGDYGPTRLNRRPSLLRSLMAIVSLDFLASNNQLKPEWCVQVGLFDECATSARVSTSPQARNGNLDDQSNGLKHLVENAGLRVRESFQEVGPASGNLNRPGLLKALEFCRVHNCPLIVETIDRLLRPVGYQPRQSGIQQLSKSELNALTKLCRGVLVVVVESQDEKSRGKQTRRGMAAKRKTGGRPKTADHSRIFELCEQGQTLRAIAKRVGRSAPYIQRVLNDAGYDTSSEARTKRWLAANSSALLPKGSKPLEEITTQLEEVNEVSSTNQELAVPVQEVFVGIKLSEDNEREGDDVRCPSPRGWLGTDLERVHALLSLYCQVSLLFRGPRLGDDFHACCGAAARPVRFSRSMQALARVTTHLRLSRDGPNDDQEVKKCLNTLKLFTLKRMYGRIGGMSHISVKIPTDDGRSRTTSIDHKRRHRCRCTASLDCGALAWHASDRRCRKAGCRPENGSSLDTANRPGCCQSLSDELWARAVGSRARAIEVPGGTHRAGRSSAKTELQSCGWFAEAIRADGVGDMSSGEVAA</sequence>
<feature type="domain" description="Resolvase/invertase-type recombinase catalytic" evidence="2">
    <location>
        <begin position="90"/>
        <end position="227"/>
    </location>
</feature>
<gene>
    <name evidence="3" type="ORF">C5Y96_20040</name>
</gene>
<feature type="compositionally biased region" description="Basic residues" evidence="1">
    <location>
        <begin position="211"/>
        <end position="226"/>
    </location>
</feature>
<evidence type="ECO:0000313" key="4">
    <source>
        <dbReference type="Proteomes" id="UP000240009"/>
    </source>
</evidence>
<protein>
    <recommendedName>
        <fullName evidence="2">Resolvase/invertase-type recombinase catalytic domain-containing protein</fullName>
    </recommendedName>
</protein>
<comment type="caution">
    <text evidence="3">The sequence shown here is derived from an EMBL/GenBank/DDBJ whole genome shotgun (WGS) entry which is preliminary data.</text>
</comment>
<dbReference type="SMART" id="SM00857">
    <property type="entry name" value="Resolvase"/>
    <property type="match status" value="1"/>
</dbReference>
<feature type="region of interest" description="Disordered" evidence="1">
    <location>
        <begin position="208"/>
        <end position="231"/>
    </location>
</feature>
<evidence type="ECO:0000256" key="1">
    <source>
        <dbReference type="SAM" id="MobiDB-lite"/>
    </source>
</evidence>
<reference evidence="3 4" key="1">
    <citation type="submission" date="2018-02" db="EMBL/GenBank/DDBJ databases">
        <title>Comparative genomes isolates from brazilian mangrove.</title>
        <authorList>
            <person name="Araujo J.E."/>
            <person name="Taketani R.G."/>
            <person name="Silva M.C.P."/>
            <person name="Loureco M.V."/>
            <person name="Andreote F.D."/>
        </authorList>
    </citation>
    <scope>NUCLEOTIDE SEQUENCE [LARGE SCALE GENOMIC DNA]</scope>
    <source>
        <strain evidence="3 4">HEX-2 MGV</strain>
    </source>
</reference>
<dbReference type="GO" id="GO:0003677">
    <property type="term" value="F:DNA binding"/>
    <property type="evidence" value="ECO:0007669"/>
    <property type="project" value="InterPro"/>
</dbReference>
<dbReference type="SUPFAM" id="SSF53041">
    <property type="entry name" value="Resolvase-like"/>
    <property type="match status" value="1"/>
</dbReference>
<dbReference type="InterPro" id="IPR006119">
    <property type="entry name" value="Resolv_N"/>
</dbReference>
<dbReference type="Proteomes" id="UP000240009">
    <property type="component" value="Unassembled WGS sequence"/>
</dbReference>
<organism evidence="3 4">
    <name type="scientific">Blastopirellula marina</name>
    <dbReference type="NCBI Taxonomy" id="124"/>
    <lineage>
        <taxon>Bacteria</taxon>
        <taxon>Pseudomonadati</taxon>
        <taxon>Planctomycetota</taxon>
        <taxon>Planctomycetia</taxon>
        <taxon>Pirellulales</taxon>
        <taxon>Pirellulaceae</taxon>
        <taxon>Blastopirellula</taxon>
    </lineage>
</organism>
<accession>A0A2S8F3N8</accession>
<name>A0A2S8F3N8_9BACT</name>
<dbReference type="Gene3D" id="3.40.50.1390">
    <property type="entry name" value="Resolvase, N-terminal catalytic domain"/>
    <property type="match status" value="1"/>
</dbReference>
<evidence type="ECO:0000259" key="2">
    <source>
        <dbReference type="SMART" id="SM00857"/>
    </source>
</evidence>